<dbReference type="KEGG" id="pmad:BAY61_16550"/>
<protein>
    <submittedName>
        <fullName evidence="1">DNA-binding transcriptional regulator, HxlR family</fullName>
    </submittedName>
</protein>
<evidence type="ECO:0000313" key="1">
    <source>
        <dbReference type="EMBL" id="SDD05357.1"/>
    </source>
</evidence>
<dbReference type="PANTHER" id="PTHR33204">
    <property type="entry name" value="TRANSCRIPTIONAL REGULATOR, MARR FAMILY"/>
    <property type="match status" value="1"/>
</dbReference>
<keyword evidence="2" id="KW-1185">Reference proteome</keyword>
<sequence>MAKDYGQFCGLAKASSVLGERWSLLIARDLSVAPRRFKDLHEGLPGVPTSVLTARLRDLQVAGVVTRVADERPGGGVLYALTPHGRALETILDALGRWGAGAMAAPGPQDVITDASLAAALRASYQPRATCTTTSYLIHTGAATAWAEATPTAITVGLGVPDLLADLTIHSGPELRAVLAGDLSPAAALSSGAVRIEGSSDVFERFVRTFHVPLTEAAMEVTR</sequence>
<dbReference type="InterPro" id="IPR002577">
    <property type="entry name" value="HTH_HxlR"/>
</dbReference>
<dbReference type="Proteomes" id="UP000199494">
    <property type="component" value="Unassembled WGS sequence"/>
</dbReference>
<reference evidence="1 2" key="1">
    <citation type="submission" date="2016-10" db="EMBL/GenBank/DDBJ databases">
        <authorList>
            <person name="de Groot N.N."/>
        </authorList>
    </citation>
    <scope>NUCLEOTIDE SEQUENCE [LARGE SCALE GENOMIC DNA]</scope>
    <source>
        <strain evidence="1 2">CGMCC 4.5506</strain>
    </source>
</reference>
<proteinExistence type="predicted"/>
<dbReference type="OrthoDB" id="9792527at2"/>
<dbReference type="STRING" id="530584.SAMN05421630_105358"/>
<dbReference type="EMBL" id="FMZE01000005">
    <property type="protein sequence ID" value="SDD05357.1"/>
    <property type="molecule type" value="Genomic_DNA"/>
</dbReference>
<keyword evidence="1" id="KW-0238">DNA-binding</keyword>
<evidence type="ECO:0000313" key="2">
    <source>
        <dbReference type="Proteomes" id="UP000199494"/>
    </source>
</evidence>
<organism evidence="1 2">
    <name type="scientific">Prauserella marina</name>
    <dbReference type="NCBI Taxonomy" id="530584"/>
    <lineage>
        <taxon>Bacteria</taxon>
        <taxon>Bacillati</taxon>
        <taxon>Actinomycetota</taxon>
        <taxon>Actinomycetes</taxon>
        <taxon>Pseudonocardiales</taxon>
        <taxon>Pseudonocardiaceae</taxon>
        <taxon>Prauserella</taxon>
    </lineage>
</organism>
<dbReference type="PROSITE" id="PS51118">
    <property type="entry name" value="HTH_HXLR"/>
    <property type="match status" value="1"/>
</dbReference>
<accession>A0A222VR32</accession>
<dbReference type="Pfam" id="PF01638">
    <property type="entry name" value="HxlR"/>
    <property type="match status" value="1"/>
</dbReference>
<dbReference type="AlphaFoldDB" id="A0A222VR32"/>
<dbReference type="PANTHER" id="PTHR33204:SF18">
    <property type="entry name" value="TRANSCRIPTIONAL REGULATORY PROTEIN"/>
    <property type="match status" value="1"/>
</dbReference>
<dbReference type="GO" id="GO:0003677">
    <property type="term" value="F:DNA binding"/>
    <property type="evidence" value="ECO:0007669"/>
    <property type="project" value="UniProtKB-KW"/>
</dbReference>
<dbReference type="SUPFAM" id="SSF46785">
    <property type="entry name" value="Winged helix' DNA-binding domain"/>
    <property type="match status" value="1"/>
</dbReference>
<dbReference type="InterPro" id="IPR036390">
    <property type="entry name" value="WH_DNA-bd_sf"/>
</dbReference>
<name>A0A222VR32_9PSEU</name>
<dbReference type="Gene3D" id="1.10.10.10">
    <property type="entry name" value="Winged helix-like DNA-binding domain superfamily/Winged helix DNA-binding domain"/>
    <property type="match status" value="1"/>
</dbReference>
<gene>
    <name evidence="1" type="ORF">SAMN05421630_105358</name>
</gene>
<dbReference type="InterPro" id="IPR036388">
    <property type="entry name" value="WH-like_DNA-bd_sf"/>
</dbReference>